<dbReference type="EMBL" id="SNWQ01000014">
    <property type="protein sequence ID" value="TDO44873.1"/>
    <property type="molecule type" value="Genomic_DNA"/>
</dbReference>
<name>A0A4R6K7A6_9ACTN</name>
<evidence type="ECO:0000313" key="1">
    <source>
        <dbReference type="EMBL" id="TDO44873.1"/>
    </source>
</evidence>
<protein>
    <submittedName>
        <fullName evidence="1">Uncharacterized protein</fullName>
    </submittedName>
</protein>
<reference evidence="1 2" key="1">
    <citation type="submission" date="2019-03" db="EMBL/GenBank/DDBJ databases">
        <title>Genomic Encyclopedia of Type Strains, Phase III (KMG-III): the genomes of soil and plant-associated and newly described type strains.</title>
        <authorList>
            <person name="Whitman W."/>
        </authorList>
    </citation>
    <scope>NUCLEOTIDE SEQUENCE [LARGE SCALE GENOMIC DNA]</scope>
    <source>
        <strain evidence="1 2">VKM Ac-2527</strain>
    </source>
</reference>
<gene>
    <name evidence="1" type="ORF">EV643_11418</name>
</gene>
<organism evidence="1 2">
    <name type="scientific">Kribbella caucasensis</name>
    <dbReference type="NCBI Taxonomy" id="2512215"/>
    <lineage>
        <taxon>Bacteria</taxon>
        <taxon>Bacillati</taxon>
        <taxon>Actinomycetota</taxon>
        <taxon>Actinomycetes</taxon>
        <taxon>Propionibacteriales</taxon>
        <taxon>Kribbellaceae</taxon>
        <taxon>Kribbella</taxon>
    </lineage>
</organism>
<comment type="caution">
    <text evidence="1">The sequence shown here is derived from an EMBL/GenBank/DDBJ whole genome shotgun (WGS) entry which is preliminary data.</text>
</comment>
<keyword evidence="2" id="KW-1185">Reference proteome</keyword>
<dbReference type="Proteomes" id="UP000295388">
    <property type="component" value="Unassembled WGS sequence"/>
</dbReference>
<dbReference type="RefSeq" id="WP_238165816.1">
    <property type="nucleotide sequence ID" value="NZ_SNWQ01000014.1"/>
</dbReference>
<dbReference type="AlphaFoldDB" id="A0A4R6K7A6"/>
<proteinExistence type="predicted"/>
<accession>A0A4R6K7A6</accession>
<evidence type="ECO:0000313" key="2">
    <source>
        <dbReference type="Proteomes" id="UP000295388"/>
    </source>
</evidence>
<sequence>MPGVLQAVVPDQELRPLLARLEQPGDVLSQQPETQQQIAPITQTASTVDVQPGML</sequence>